<dbReference type="InterPro" id="IPR011050">
    <property type="entry name" value="Pectin_lyase_fold/virulence"/>
</dbReference>
<dbReference type="InterPro" id="IPR007742">
    <property type="entry name" value="NosD_dom"/>
</dbReference>
<dbReference type="GO" id="GO:0005886">
    <property type="term" value="C:plasma membrane"/>
    <property type="evidence" value="ECO:0007669"/>
    <property type="project" value="UniProtKB-SubCell"/>
</dbReference>
<evidence type="ECO:0000256" key="4">
    <source>
        <dbReference type="ARBA" id="ARBA00022679"/>
    </source>
</evidence>
<comment type="subcellular location">
    <subcellularLocation>
        <location evidence="1">Cell membrane</location>
    </subcellularLocation>
</comment>
<evidence type="ECO:0000259" key="7">
    <source>
        <dbReference type="PROSITE" id="PS51782"/>
    </source>
</evidence>
<dbReference type="SMART" id="SM00257">
    <property type="entry name" value="LysM"/>
    <property type="match status" value="1"/>
</dbReference>
<dbReference type="SUPFAM" id="SSF51126">
    <property type="entry name" value="Pectin lyase-like"/>
    <property type="match status" value="2"/>
</dbReference>
<dbReference type="PROSITE" id="PS51782">
    <property type="entry name" value="LYSM"/>
    <property type="match status" value="1"/>
</dbReference>
<dbReference type="InterPro" id="IPR006633">
    <property type="entry name" value="Carb-bd_sugar_hydrolysis-dom"/>
</dbReference>
<feature type="transmembrane region" description="Helical" evidence="6">
    <location>
        <begin position="321"/>
        <end position="344"/>
    </location>
</feature>
<dbReference type="SMART" id="SM00710">
    <property type="entry name" value="PbH1"/>
    <property type="match status" value="9"/>
</dbReference>
<dbReference type="Gene3D" id="3.10.350.10">
    <property type="entry name" value="LysM domain"/>
    <property type="match status" value="1"/>
</dbReference>
<sequence length="960" mass="110319">MYNTIIYYVSRYLDLYPFFIPLGFIGIWRWSVWFIKKITALFYEPQKPGFKTSVSVVTPVYNEDPKIFFQALHTWDKNKPNEIIAVIDYTDKQCIDIFKRFNEGKSYAKLIITKIPGKREALGDGIKRAKSEILALVDSDTIWTTDTLINGIAPFKDAKMGGVATKQSLQKPSTLAQKLFGARLEQRYWDDFPFLAKVGNQIVCLSGRTAFYRKSALLPVLDKMLHEKFMGEKVVSGEDKRLTYLIEEAGWKTTYQSTSQVSTVGERKISTFINQQIRWTRNSWRNDLTALFQGWVFKYPIYAIYLIDRAIQPFTLLISPIYFVISLIFGLWIPVFTILVWWLISRSIKMYPYLKKYPRDVVILPYYIFFNFMTAYIRIYALLSINTQGWITRWHKSRLNKATTFQFALPHLATILIFSLVAGGVYFNKYQTFFVPREQQNKLVASTLPRARSLAANTNTSVLGASSFTAESLLTKRYEFTSEDSLASVAEKFEISLEDLLNVNISKITNWNRVKPGTILTIPPKELKLTPSYRFNYQRIYDDVLRIAYDQSTNTIIVSGRGSVVNLTDISTSVGQEYLNEVSPGVWDLKANLYLQSGITLKLNKEEVKWLRMSSKKNNFVVFLAYNSDVFIDGVKITSWDETKKDYDKEITDGRSYILVKDGARMDVINSEIGYLGYARPKDYSQSPYGISWRMSLGKLQNTLLTGEVINSKFHNNYFGAYTFGATGMIWRGNEFYDNVRYGLDPHDDSNGFLVENNKFYNNGTHGLIFSKRCINNTIRNNVSYNNKGHGIMLHEVSDNNIIENNKLFNNTDGISLDNSSKNTLLKNKIYSNRRGILLDKNSSENVIEKNEITKSSQYGIYLYGKANNNIIRNNVLTSNMNGIYIKTNNNEVVDNQIEKNKIGVYFLGKASQNKLINNKITYSDVYGIYTKIVSGFPNIVGDDNTIWRNKKDLAAEEID</sequence>
<keyword evidence="5 6" id="KW-0472">Membrane</keyword>
<dbReference type="GO" id="GO:0050501">
    <property type="term" value="F:hyaluronan synthase activity"/>
    <property type="evidence" value="ECO:0007669"/>
    <property type="project" value="TreeGrafter"/>
</dbReference>
<name>A0A2H0WUR2_9BACT</name>
<keyword evidence="6" id="KW-0812">Transmembrane</keyword>
<proteinExistence type="predicted"/>
<evidence type="ECO:0000256" key="5">
    <source>
        <dbReference type="ARBA" id="ARBA00023136"/>
    </source>
</evidence>
<feature type="transmembrane region" description="Helical" evidence="6">
    <location>
        <begin position="364"/>
        <end position="383"/>
    </location>
</feature>
<dbReference type="PANTHER" id="PTHR22913:SF12">
    <property type="entry name" value="MANNURONAN SYNTHASE"/>
    <property type="match status" value="1"/>
</dbReference>
<comment type="caution">
    <text evidence="8">The sequence shown here is derived from an EMBL/GenBank/DDBJ whole genome shotgun (WGS) entry which is preliminary data.</text>
</comment>
<dbReference type="Pfam" id="PF13641">
    <property type="entry name" value="Glyco_tranf_2_3"/>
    <property type="match status" value="1"/>
</dbReference>
<evidence type="ECO:0000256" key="3">
    <source>
        <dbReference type="ARBA" id="ARBA00022676"/>
    </source>
</evidence>
<keyword evidence="4" id="KW-0808">Transferase</keyword>
<evidence type="ECO:0000313" key="8">
    <source>
        <dbReference type="EMBL" id="PIS15668.1"/>
    </source>
</evidence>
<dbReference type="InterPro" id="IPR006626">
    <property type="entry name" value="PbH1"/>
</dbReference>
<keyword evidence="2" id="KW-1003">Cell membrane</keyword>
<dbReference type="GO" id="GO:0030213">
    <property type="term" value="P:hyaluronan biosynthetic process"/>
    <property type="evidence" value="ECO:0007669"/>
    <property type="project" value="TreeGrafter"/>
</dbReference>
<evidence type="ECO:0000256" key="6">
    <source>
        <dbReference type="SAM" id="Phobius"/>
    </source>
</evidence>
<dbReference type="Pfam" id="PF05048">
    <property type="entry name" value="NosD"/>
    <property type="match status" value="1"/>
</dbReference>
<dbReference type="SUPFAM" id="SSF53448">
    <property type="entry name" value="Nucleotide-diphospho-sugar transferases"/>
    <property type="match status" value="1"/>
</dbReference>
<evidence type="ECO:0000256" key="2">
    <source>
        <dbReference type="ARBA" id="ARBA00022475"/>
    </source>
</evidence>
<dbReference type="Gene3D" id="3.90.550.10">
    <property type="entry name" value="Spore Coat Polysaccharide Biosynthesis Protein SpsA, Chain A"/>
    <property type="match status" value="1"/>
</dbReference>
<dbReference type="PANTHER" id="PTHR22913">
    <property type="entry name" value="HYALURONAN SYNTHASE"/>
    <property type="match status" value="1"/>
</dbReference>
<dbReference type="InterPro" id="IPR036779">
    <property type="entry name" value="LysM_dom_sf"/>
</dbReference>
<evidence type="ECO:0000313" key="9">
    <source>
        <dbReference type="Proteomes" id="UP000231198"/>
    </source>
</evidence>
<protein>
    <recommendedName>
        <fullName evidence="7">LysM domain-containing protein</fullName>
    </recommendedName>
</protein>
<organism evidence="8 9">
    <name type="scientific">Candidatus Roizmanbacteria bacterium CG09_land_8_20_14_0_10_41_9</name>
    <dbReference type="NCBI Taxonomy" id="1974850"/>
    <lineage>
        <taxon>Bacteria</taxon>
        <taxon>Candidatus Roizmaniibacteriota</taxon>
    </lineage>
</organism>
<dbReference type="Pfam" id="PF01476">
    <property type="entry name" value="LysM"/>
    <property type="match status" value="1"/>
</dbReference>
<dbReference type="Gene3D" id="2.160.20.10">
    <property type="entry name" value="Single-stranded right-handed beta-helix, Pectin lyase-like"/>
    <property type="match status" value="1"/>
</dbReference>
<keyword evidence="3" id="KW-0328">Glycosyltransferase</keyword>
<accession>A0A2H0WUR2</accession>
<dbReference type="InterPro" id="IPR018392">
    <property type="entry name" value="LysM"/>
</dbReference>
<evidence type="ECO:0000256" key="1">
    <source>
        <dbReference type="ARBA" id="ARBA00004236"/>
    </source>
</evidence>
<dbReference type="NCBIfam" id="TIGR03804">
    <property type="entry name" value="para_beta_helix"/>
    <property type="match status" value="6"/>
</dbReference>
<dbReference type="Proteomes" id="UP000231198">
    <property type="component" value="Unassembled WGS sequence"/>
</dbReference>
<feature type="transmembrane region" description="Helical" evidence="6">
    <location>
        <begin position="404"/>
        <end position="427"/>
    </location>
</feature>
<feature type="domain" description="LysM" evidence="7">
    <location>
        <begin position="476"/>
        <end position="522"/>
    </location>
</feature>
<dbReference type="SMART" id="SM00722">
    <property type="entry name" value="CASH"/>
    <property type="match status" value="1"/>
</dbReference>
<gene>
    <name evidence="8" type="ORF">COT62_02455</name>
</gene>
<dbReference type="InterPro" id="IPR012334">
    <property type="entry name" value="Pectin_lyas_fold"/>
</dbReference>
<dbReference type="InterPro" id="IPR022441">
    <property type="entry name" value="Para_beta_helix_rpt-2"/>
</dbReference>
<feature type="transmembrane region" description="Helical" evidence="6">
    <location>
        <begin position="15"/>
        <end position="35"/>
    </location>
</feature>
<reference evidence="9" key="1">
    <citation type="submission" date="2017-09" db="EMBL/GenBank/DDBJ databases">
        <title>Depth-based differentiation of microbial function through sediment-hosted aquifers and enrichment of novel symbionts in the deep terrestrial subsurface.</title>
        <authorList>
            <person name="Probst A.J."/>
            <person name="Ladd B."/>
            <person name="Jarett J.K."/>
            <person name="Geller-Mcgrath D.E."/>
            <person name="Sieber C.M.K."/>
            <person name="Emerson J.B."/>
            <person name="Anantharaman K."/>
            <person name="Thomas B.C."/>
            <person name="Malmstrom R."/>
            <person name="Stieglmeier M."/>
            <person name="Klingl A."/>
            <person name="Woyke T."/>
            <person name="Ryan C.M."/>
            <person name="Banfield J.F."/>
        </authorList>
    </citation>
    <scope>NUCLEOTIDE SEQUENCE [LARGE SCALE GENOMIC DNA]</scope>
</reference>
<dbReference type="GO" id="GO:0085029">
    <property type="term" value="P:extracellular matrix assembly"/>
    <property type="evidence" value="ECO:0007669"/>
    <property type="project" value="TreeGrafter"/>
</dbReference>
<dbReference type="InterPro" id="IPR029044">
    <property type="entry name" value="Nucleotide-diphossugar_trans"/>
</dbReference>
<keyword evidence="6" id="KW-1133">Transmembrane helix</keyword>
<dbReference type="AlphaFoldDB" id="A0A2H0WUR2"/>
<dbReference type="EMBL" id="PEZG01000056">
    <property type="protein sequence ID" value="PIS15668.1"/>
    <property type="molecule type" value="Genomic_DNA"/>
</dbReference>